<dbReference type="PANTHER" id="PTHR37313">
    <property type="entry name" value="UPF0749 PROTEIN RV1825"/>
    <property type="match status" value="1"/>
</dbReference>
<accession>A0A3S2XB91</accession>
<dbReference type="Pfam" id="PF05949">
    <property type="entry name" value="DUF881"/>
    <property type="match status" value="1"/>
</dbReference>
<gene>
    <name evidence="3" type="ORF">EM808_01520</name>
</gene>
<keyword evidence="4" id="KW-1185">Reference proteome</keyword>
<reference evidence="3 4" key="1">
    <citation type="submission" date="2019-01" db="EMBL/GenBank/DDBJ databases">
        <title>Bacillus sp. M5HDSG1-1, whole genome shotgun sequence.</title>
        <authorList>
            <person name="Tuo L."/>
        </authorList>
    </citation>
    <scope>NUCLEOTIDE SEQUENCE [LARGE SCALE GENOMIC DNA]</scope>
    <source>
        <strain evidence="3 4">M5HDSG1-1</strain>
    </source>
</reference>
<name>A0A3S2XB91_9BACI</name>
<dbReference type="EMBL" id="RZTZ01000001">
    <property type="protein sequence ID" value="RVT67185.1"/>
    <property type="molecule type" value="Genomic_DNA"/>
</dbReference>
<organism evidence="3 4">
    <name type="scientific">Niallia taxi</name>
    <dbReference type="NCBI Taxonomy" id="2499688"/>
    <lineage>
        <taxon>Bacteria</taxon>
        <taxon>Bacillati</taxon>
        <taxon>Bacillota</taxon>
        <taxon>Bacilli</taxon>
        <taxon>Bacillales</taxon>
        <taxon>Bacillaceae</taxon>
        <taxon>Niallia</taxon>
    </lineage>
</organism>
<dbReference type="PANTHER" id="PTHR37313:SF2">
    <property type="entry name" value="UPF0749 PROTEIN YLXX"/>
    <property type="match status" value="1"/>
</dbReference>
<keyword evidence="2" id="KW-0175">Coiled coil</keyword>
<evidence type="ECO:0000256" key="1">
    <source>
        <dbReference type="ARBA" id="ARBA00009108"/>
    </source>
</evidence>
<comment type="caution">
    <text evidence="3">The sequence shown here is derived from an EMBL/GenBank/DDBJ whole genome shotgun (WGS) entry which is preliminary data.</text>
</comment>
<feature type="coiled-coil region" evidence="2">
    <location>
        <begin position="54"/>
        <end position="88"/>
    </location>
</feature>
<evidence type="ECO:0000256" key="2">
    <source>
        <dbReference type="SAM" id="Coils"/>
    </source>
</evidence>
<evidence type="ECO:0000313" key="4">
    <source>
        <dbReference type="Proteomes" id="UP000288024"/>
    </source>
</evidence>
<dbReference type="AlphaFoldDB" id="A0A3S2XB91"/>
<dbReference type="Proteomes" id="UP000288024">
    <property type="component" value="Unassembled WGS sequence"/>
</dbReference>
<sequence length="233" mass="26309">MKNKRKGSHVIFSFVFLVLGFIVAFAFQVAQADKDKNKLSDSQFDRDLSLRNELIDQEEKNNQLFIDLEQAQKELSDYEKELSTKADSYYNLAEDANNYRMYLGKMPVQGKGVQVTLEDGNYNPNDDNVNNYLVHEHHIFQVVNELYVSGATAISINGQRLSHDSYILCNGPVIEIDGNQYPAPFVVTAIGDSEVMDGALNIKGGVKDTLVNENIKFTLEKKDTIKMDALRTN</sequence>
<dbReference type="Gene3D" id="3.30.70.1880">
    <property type="entry name" value="Protein of unknown function DUF881"/>
    <property type="match status" value="1"/>
</dbReference>
<dbReference type="RefSeq" id="WP_127734793.1">
    <property type="nucleotide sequence ID" value="NZ_RZTZ01000001.1"/>
</dbReference>
<evidence type="ECO:0000313" key="3">
    <source>
        <dbReference type="EMBL" id="RVT67185.1"/>
    </source>
</evidence>
<dbReference type="InterPro" id="IPR010273">
    <property type="entry name" value="DUF881"/>
</dbReference>
<protein>
    <submittedName>
        <fullName evidence="3">DUF881 domain-containing protein</fullName>
    </submittedName>
</protein>
<proteinExistence type="inferred from homology"/>
<comment type="similarity">
    <text evidence="1">Belongs to the UPF0749 family.</text>
</comment>